<dbReference type="Proteomes" id="UP000824118">
    <property type="component" value="Unassembled WGS sequence"/>
</dbReference>
<feature type="domain" description="ABC-2 type transporter transmembrane" evidence="6">
    <location>
        <begin position="16"/>
        <end position="206"/>
    </location>
</feature>
<dbReference type="Pfam" id="PF01061">
    <property type="entry name" value="ABC2_membrane"/>
    <property type="match status" value="1"/>
</dbReference>
<dbReference type="GO" id="GO:0140359">
    <property type="term" value="F:ABC-type transporter activity"/>
    <property type="evidence" value="ECO:0007669"/>
    <property type="project" value="InterPro"/>
</dbReference>
<reference evidence="7" key="1">
    <citation type="submission" date="2020-10" db="EMBL/GenBank/DDBJ databases">
        <authorList>
            <person name="Gilroy R."/>
        </authorList>
    </citation>
    <scope>NUCLEOTIDE SEQUENCE</scope>
    <source>
        <strain evidence="7">ChiGjej1B1-1684</strain>
    </source>
</reference>
<dbReference type="AlphaFoldDB" id="A0A9D1LWX6"/>
<feature type="transmembrane region" description="Helical" evidence="5">
    <location>
        <begin position="166"/>
        <end position="188"/>
    </location>
</feature>
<protein>
    <submittedName>
        <fullName evidence="7">ABC transporter permease</fullName>
    </submittedName>
</protein>
<gene>
    <name evidence="7" type="ORF">IAD22_00755</name>
</gene>
<feature type="transmembrane region" description="Helical" evidence="5">
    <location>
        <begin position="214"/>
        <end position="234"/>
    </location>
</feature>
<keyword evidence="2 5" id="KW-0812">Transmembrane</keyword>
<dbReference type="EMBL" id="DVNG01000010">
    <property type="protein sequence ID" value="HIU49533.1"/>
    <property type="molecule type" value="Genomic_DNA"/>
</dbReference>
<evidence type="ECO:0000313" key="8">
    <source>
        <dbReference type="Proteomes" id="UP000824118"/>
    </source>
</evidence>
<accession>A0A9D1LWX6</accession>
<sequence>MNGILYGIGLQLKLDIRSKTMLITCYMVPLLFYLLMGGIFTSLMPQMRESIVQSMTVMGISMGAFIGLPQSVTEVYGGDMKKVYQANGAPVYFGLVSMAVSSFIHLYAMSLIIYISSPFIFESFVPYKPDLYFLSLAIFLAVSVTVGCVLGLLVKNQSKLTMISQIVFLPSIMLSGIMFSSDLLPYALKIIGKFFPASWGYSLMLDSGFSVKNLIPLLIIFLLAAIAISIMLKLKKRDI</sequence>
<feature type="transmembrane region" description="Helical" evidence="5">
    <location>
        <begin position="89"/>
        <end position="115"/>
    </location>
</feature>
<keyword evidence="3 5" id="KW-1133">Transmembrane helix</keyword>
<comment type="caution">
    <text evidence="7">The sequence shown here is derived from an EMBL/GenBank/DDBJ whole genome shotgun (WGS) entry which is preliminary data.</text>
</comment>
<organism evidence="7 8">
    <name type="scientific">Candidatus Limousia pullorum</name>
    <dbReference type="NCBI Taxonomy" id="2840860"/>
    <lineage>
        <taxon>Bacteria</taxon>
        <taxon>Bacillati</taxon>
        <taxon>Bacillota</taxon>
        <taxon>Clostridia</taxon>
        <taxon>Eubacteriales</taxon>
        <taxon>Oscillospiraceae</taxon>
        <taxon>Oscillospiraceae incertae sedis</taxon>
        <taxon>Candidatus Limousia</taxon>
    </lineage>
</organism>
<feature type="transmembrane region" description="Helical" evidence="5">
    <location>
        <begin position="21"/>
        <end position="44"/>
    </location>
</feature>
<reference evidence="7" key="2">
    <citation type="journal article" date="2021" name="PeerJ">
        <title>Extensive microbial diversity within the chicken gut microbiome revealed by metagenomics and culture.</title>
        <authorList>
            <person name="Gilroy R."/>
            <person name="Ravi A."/>
            <person name="Getino M."/>
            <person name="Pursley I."/>
            <person name="Horton D.L."/>
            <person name="Alikhan N.F."/>
            <person name="Baker D."/>
            <person name="Gharbi K."/>
            <person name="Hall N."/>
            <person name="Watson M."/>
            <person name="Adriaenssens E.M."/>
            <person name="Foster-Nyarko E."/>
            <person name="Jarju S."/>
            <person name="Secka A."/>
            <person name="Antonio M."/>
            <person name="Oren A."/>
            <person name="Chaudhuri R.R."/>
            <person name="La Ragione R."/>
            <person name="Hildebrand F."/>
            <person name="Pallen M.J."/>
        </authorList>
    </citation>
    <scope>NUCLEOTIDE SEQUENCE</scope>
    <source>
        <strain evidence="7">ChiGjej1B1-1684</strain>
    </source>
</reference>
<feature type="transmembrane region" description="Helical" evidence="5">
    <location>
        <begin position="131"/>
        <end position="154"/>
    </location>
</feature>
<evidence type="ECO:0000256" key="3">
    <source>
        <dbReference type="ARBA" id="ARBA00022989"/>
    </source>
</evidence>
<dbReference type="InterPro" id="IPR013525">
    <property type="entry name" value="ABC2_TM"/>
</dbReference>
<evidence type="ECO:0000259" key="6">
    <source>
        <dbReference type="Pfam" id="PF01061"/>
    </source>
</evidence>
<keyword evidence="4 5" id="KW-0472">Membrane</keyword>
<evidence type="ECO:0000256" key="2">
    <source>
        <dbReference type="ARBA" id="ARBA00022692"/>
    </source>
</evidence>
<evidence type="ECO:0000313" key="7">
    <source>
        <dbReference type="EMBL" id="HIU49533.1"/>
    </source>
</evidence>
<evidence type="ECO:0000256" key="4">
    <source>
        <dbReference type="ARBA" id="ARBA00023136"/>
    </source>
</evidence>
<evidence type="ECO:0000256" key="1">
    <source>
        <dbReference type="ARBA" id="ARBA00004141"/>
    </source>
</evidence>
<proteinExistence type="predicted"/>
<feature type="transmembrane region" description="Helical" evidence="5">
    <location>
        <begin position="50"/>
        <end position="68"/>
    </location>
</feature>
<comment type="subcellular location">
    <subcellularLocation>
        <location evidence="1">Membrane</location>
        <topology evidence="1">Multi-pass membrane protein</topology>
    </subcellularLocation>
</comment>
<evidence type="ECO:0000256" key="5">
    <source>
        <dbReference type="SAM" id="Phobius"/>
    </source>
</evidence>
<name>A0A9D1LWX6_9FIRM</name>
<dbReference type="GO" id="GO:0016020">
    <property type="term" value="C:membrane"/>
    <property type="evidence" value="ECO:0007669"/>
    <property type="project" value="UniProtKB-SubCell"/>
</dbReference>